<proteinExistence type="inferred from homology"/>
<name>A0A6C0CEU7_9ZZZZ</name>
<dbReference type="EMBL" id="MN739409">
    <property type="protein sequence ID" value="QHT03296.1"/>
    <property type="molecule type" value="Genomic_DNA"/>
</dbReference>
<evidence type="ECO:0000256" key="3">
    <source>
        <dbReference type="ARBA" id="ARBA00022759"/>
    </source>
</evidence>
<keyword evidence="2" id="KW-0540">Nuclease</keyword>
<dbReference type="GO" id="GO:0010468">
    <property type="term" value="P:regulation of gene expression"/>
    <property type="evidence" value="ECO:0007669"/>
    <property type="project" value="TreeGrafter"/>
</dbReference>
<protein>
    <recommendedName>
        <fullName evidence="9">RNase III domain-containing protein</fullName>
    </recommendedName>
</protein>
<dbReference type="GO" id="GO:0004525">
    <property type="term" value="F:ribonuclease III activity"/>
    <property type="evidence" value="ECO:0007669"/>
    <property type="project" value="InterPro"/>
</dbReference>
<reference evidence="8" key="1">
    <citation type="journal article" date="2020" name="Nature">
        <title>Giant virus diversity and host interactions through global metagenomics.</title>
        <authorList>
            <person name="Schulz F."/>
            <person name="Roux S."/>
            <person name="Paez-Espino D."/>
            <person name="Jungbluth S."/>
            <person name="Walsh D.A."/>
            <person name="Denef V.J."/>
            <person name="McMahon K.D."/>
            <person name="Konstantinidis K.T."/>
            <person name="Eloe-Fadrosh E.A."/>
            <person name="Kyrpides N.C."/>
            <person name="Woyke T."/>
        </authorList>
    </citation>
    <scope>NUCLEOTIDE SEQUENCE</scope>
    <source>
        <strain evidence="8">GVMAG-M-3300020728-1</strain>
    </source>
</reference>
<evidence type="ECO:0000259" key="7">
    <source>
        <dbReference type="PROSITE" id="PS50142"/>
    </source>
</evidence>
<dbReference type="CDD" id="cd10845">
    <property type="entry name" value="DSRM_RNAse_III_family"/>
    <property type="match status" value="1"/>
</dbReference>
<evidence type="ECO:0000256" key="5">
    <source>
        <dbReference type="ARBA" id="ARBA00022884"/>
    </source>
</evidence>
<dbReference type="SMART" id="SM00358">
    <property type="entry name" value="DSRM"/>
    <property type="match status" value="1"/>
</dbReference>
<dbReference type="Pfam" id="PF00035">
    <property type="entry name" value="dsrm"/>
    <property type="match status" value="1"/>
</dbReference>
<comment type="similarity">
    <text evidence="1">Belongs to the ribonuclease III family.</text>
</comment>
<dbReference type="AlphaFoldDB" id="A0A6C0CEU7"/>
<accession>A0A6C0CEU7</accession>
<dbReference type="Gene3D" id="1.10.1520.10">
    <property type="entry name" value="Ribonuclease III domain"/>
    <property type="match status" value="1"/>
</dbReference>
<dbReference type="CDD" id="cd00593">
    <property type="entry name" value="RIBOc"/>
    <property type="match status" value="1"/>
</dbReference>
<keyword evidence="4" id="KW-0378">Hydrolase</keyword>
<dbReference type="InterPro" id="IPR011907">
    <property type="entry name" value="RNase_III"/>
</dbReference>
<dbReference type="PANTHER" id="PTHR11207:SF0">
    <property type="entry name" value="RIBONUCLEASE 3"/>
    <property type="match status" value="1"/>
</dbReference>
<evidence type="ECO:0000259" key="6">
    <source>
        <dbReference type="PROSITE" id="PS50137"/>
    </source>
</evidence>
<dbReference type="InterPro" id="IPR000999">
    <property type="entry name" value="RNase_III_dom"/>
</dbReference>
<evidence type="ECO:0000313" key="8">
    <source>
        <dbReference type="EMBL" id="QHT03296.1"/>
    </source>
</evidence>
<evidence type="ECO:0000256" key="4">
    <source>
        <dbReference type="ARBA" id="ARBA00022801"/>
    </source>
</evidence>
<keyword evidence="3" id="KW-0255">Endonuclease</keyword>
<evidence type="ECO:0008006" key="9">
    <source>
        <dbReference type="Google" id="ProtNLM"/>
    </source>
</evidence>
<sequence>MQQVLYNPFNSKNRLFTRSDIQAILSRHGCEFDVTNTELFQKAMVHSSYVKKTEYTSPTGEEAQLAEKPRECLGLFDESYERLEHLGDSILGACVSTYLMKRFPEENEGFMTDLKKEIVCNEMLGTLSQKIGLDKFYIISRHNEDVCAGRANSKKLGDILEAFIGALWTDSGNDFKTLYSFVICLVETYIDIPRILMNNRNFKEQLQKLYQAKFHHTPGYSTISASTNMYTMAAVDERGNHLGIGTAPTKKQAEQMAAKEAILRLSGNAANK</sequence>
<dbReference type="SUPFAM" id="SSF54768">
    <property type="entry name" value="dsRNA-binding domain-like"/>
    <property type="match status" value="1"/>
</dbReference>
<dbReference type="HAMAP" id="MF_00104">
    <property type="entry name" value="RNase_III"/>
    <property type="match status" value="1"/>
</dbReference>
<evidence type="ECO:0000256" key="1">
    <source>
        <dbReference type="ARBA" id="ARBA00010183"/>
    </source>
</evidence>
<dbReference type="Pfam" id="PF00636">
    <property type="entry name" value="Ribonuclease_3"/>
    <property type="match status" value="1"/>
</dbReference>
<dbReference type="InterPro" id="IPR014720">
    <property type="entry name" value="dsRBD_dom"/>
</dbReference>
<dbReference type="PROSITE" id="PS50137">
    <property type="entry name" value="DS_RBD"/>
    <property type="match status" value="1"/>
</dbReference>
<dbReference type="PANTHER" id="PTHR11207">
    <property type="entry name" value="RIBONUCLEASE III"/>
    <property type="match status" value="1"/>
</dbReference>
<dbReference type="GO" id="GO:0003725">
    <property type="term" value="F:double-stranded RNA binding"/>
    <property type="evidence" value="ECO:0007669"/>
    <property type="project" value="TreeGrafter"/>
</dbReference>
<dbReference type="SUPFAM" id="SSF69065">
    <property type="entry name" value="RNase III domain-like"/>
    <property type="match status" value="1"/>
</dbReference>
<keyword evidence="5" id="KW-0694">RNA-binding</keyword>
<dbReference type="InterPro" id="IPR036389">
    <property type="entry name" value="RNase_III_sf"/>
</dbReference>
<dbReference type="GO" id="GO:0006364">
    <property type="term" value="P:rRNA processing"/>
    <property type="evidence" value="ECO:0007669"/>
    <property type="project" value="InterPro"/>
</dbReference>
<evidence type="ECO:0000256" key="2">
    <source>
        <dbReference type="ARBA" id="ARBA00022722"/>
    </source>
</evidence>
<feature type="domain" description="DRBM" evidence="6">
    <location>
        <begin position="201"/>
        <end position="267"/>
    </location>
</feature>
<dbReference type="PROSITE" id="PS50142">
    <property type="entry name" value="RNASE_3_2"/>
    <property type="match status" value="1"/>
</dbReference>
<dbReference type="Gene3D" id="3.30.160.20">
    <property type="match status" value="1"/>
</dbReference>
<organism evidence="8">
    <name type="scientific">viral metagenome</name>
    <dbReference type="NCBI Taxonomy" id="1070528"/>
    <lineage>
        <taxon>unclassified sequences</taxon>
        <taxon>metagenomes</taxon>
        <taxon>organismal metagenomes</taxon>
    </lineage>
</organism>
<dbReference type="SMART" id="SM00535">
    <property type="entry name" value="RIBOc"/>
    <property type="match status" value="1"/>
</dbReference>
<feature type="domain" description="RNase III" evidence="7">
    <location>
        <begin position="21"/>
        <end position="172"/>
    </location>
</feature>